<evidence type="ECO:0000256" key="2">
    <source>
        <dbReference type="SAM" id="SignalP"/>
    </source>
</evidence>
<feature type="region of interest" description="Disordered" evidence="1">
    <location>
        <begin position="311"/>
        <end position="331"/>
    </location>
</feature>
<proteinExistence type="predicted"/>
<gene>
    <name evidence="4" type="ORF">EDB81DRAFT_949420</name>
</gene>
<feature type="chain" id="PRO_5040317725" description="DUF7223 domain-containing protein" evidence="2">
    <location>
        <begin position="20"/>
        <end position="383"/>
    </location>
</feature>
<feature type="domain" description="DUF7223" evidence="3">
    <location>
        <begin position="59"/>
        <end position="287"/>
    </location>
</feature>
<comment type="caution">
    <text evidence="4">The sequence shown here is derived from an EMBL/GenBank/DDBJ whole genome shotgun (WGS) entry which is preliminary data.</text>
</comment>
<organism evidence="4 5">
    <name type="scientific">Dactylonectria macrodidyma</name>
    <dbReference type="NCBI Taxonomy" id="307937"/>
    <lineage>
        <taxon>Eukaryota</taxon>
        <taxon>Fungi</taxon>
        <taxon>Dikarya</taxon>
        <taxon>Ascomycota</taxon>
        <taxon>Pezizomycotina</taxon>
        <taxon>Sordariomycetes</taxon>
        <taxon>Hypocreomycetidae</taxon>
        <taxon>Hypocreales</taxon>
        <taxon>Nectriaceae</taxon>
        <taxon>Dactylonectria</taxon>
    </lineage>
</organism>
<dbReference type="InterPro" id="IPR055647">
    <property type="entry name" value="DUF7223"/>
</dbReference>
<dbReference type="AlphaFoldDB" id="A0A9P9IWY6"/>
<accession>A0A9P9IWY6</accession>
<reference evidence="4" key="1">
    <citation type="journal article" date="2021" name="Nat. Commun.">
        <title>Genetic determinants of endophytism in the Arabidopsis root mycobiome.</title>
        <authorList>
            <person name="Mesny F."/>
            <person name="Miyauchi S."/>
            <person name="Thiergart T."/>
            <person name="Pickel B."/>
            <person name="Atanasova L."/>
            <person name="Karlsson M."/>
            <person name="Huettel B."/>
            <person name="Barry K.W."/>
            <person name="Haridas S."/>
            <person name="Chen C."/>
            <person name="Bauer D."/>
            <person name="Andreopoulos W."/>
            <person name="Pangilinan J."/>
            <person name="LaButti K."/>
            <person name="Riley R."/>
            <person name="Lipzen A."/>
            <person name="Clum A."/>
            <person name="Drula E."/>
            <person name="Henrissat B."/>
            <person name="Kohler A."/>
            <person name="Grigoriev I.V."/>
            <person name="Martin F.M."/>
            <person name="Hacquard S."/>
        </authorList>
    </citation>
    <scope>NUCLEOTIDE SEQUENCE</scope>
    <source>
        <strain evidence="4">MPI-CAGE-AT-0147</strain>
    </source>
</reference>
<name>A0A9P9IWY6_9HYPO</name>
<evidence type="ECO:0000313" key="4">
    <source>
        <dbReference type="EMBL" id="KAH7134030.1"/>
    </source>
</evidence>
<keyword evidence="2" id="KW-0732">Signal</keyword>
<feature type="compositionally biased region" description="Low complexity" evidence="1">
    <location>
        <begin position="314"/>
        <end position="324"/>
    </location>
</feature>
<protein>
    <recommendedName>
        <fullName evidence="3">DUF7223 domain-containing protein</fullName>
    </recommendedName>
</protein>
<dbReference type="Pfam" id="PF23865">
    <property type="entry name" value="DUF7223"/>
    <property type="match status" value="1"/>
</dbReference>
<evidence type="ECO:0000259" key="3">
    <source>
        <dbReference type="Pfam" id="PF23865"/>
    </source>
</evidence>
<sequence length="383" mass="41058">MRPHFSRFLWALLAVPATARHLSKSPGTIDFKLGSSTSNQLVRKDVDHTETFSWSEEGSSIIDLNVDPNNFEVNCTSCQLSGSVRALFDEKFEIWESDLNISFTETSAYVDLSILGASGSEQIVPLWSIGGINVAGVQATFGLGFFVELVISVDGELEATGGFEFTIPDGSWVAASLTGDIVGANFDGTTGDLVTWDVTHGSTTVKISLRLRTELGVRTKILGLGTDAAVGVYLNLVEFVVTFDDDDSDETCALEATESWNVNAGAYAELDVDLDNINLDVAPTKSTTFFTGPTYTQCLEDIATTETSTILDGTPAPATPTQPTITSGSDITKTSDCDEVKDIPYVVKTAYVTETAYATTTVDCDEQNSTPASSTLKTVVNYE</sequence>
<feature type="signal peptide" evidence="2">
    <location>
        <begin position="1"/>
        <end position="19"/>
    </location>
</feature>
<dbReference type="OrthoDB" id="4733706at2759"/>
<keyword evidence="5" id="KW-1185">Reference proteome</keyword>
<dbReference type="EMBL" id="JAGMUV010000014">
    <property type="protein sequence ID" value="KAH7134030.1"/>
    <property type="molecule type" value="Genomic_DNA"/>
</dbReference>
<evidence type="ECO:0000256" key="1">
    <source>
        <dbReference type="SAM" id="MobiDB-lite"/>
    </source>
</evidence>
<dbReference type="Proteomes" id="UP000738349">
    <property type="component" value="Unassembled WGS sequence"/>
</dbReference>
<evidence type="ECO:0000313" key="5">
    <source>
        <dbReference type="Proteomes" id="UP000738349"/>
    </source>
</evidence>